<dbReference type="HOGENOM" id="CLU_070647_0_1_1"/>
<dbReference type="PANTHER" id="PTHR34992:SF1">
    <property type="entry name" value="COPPER ACQUISITION FACTOR BIM1-LIKE DOMAIN-CONTAINING PROTEIN"/>
    <property type="match status" value="1"/>
</dbReference>
<evidence type="ECO:0000256" key="3">
    <source>
        <dbReference type="ARBA" id="ARBA00022622"/>
    </source>
</evidence>
<feature type="domain" description="Copper acquisition factor BIM1-like" evidence="10">
    <location>
        <begin position="19"/>
        <end position="162"/>
    </location>
</feature>
<dbReference type="Pfam" id="PF20238">
    <property type="entry name" value="BIM1-like_dom"/>
    <property type="match status" value="1"/>
</dbReference>
<keyword evidence="4 9" id="KW-0732">Signal</keyword>
<dbReference type="PaxDb" id="5141-EFNCRP00000004740"/>
<keyword evidence="5" id="KW-0472">Membrane</keyword>
<keyword evidence="6" id="KW-0325">Glycoprotein</keyword>
<sequence length="229" mass="23566">MRSLSLLPTVLLSLTPLANAHFLFNYPPSLEGASIDEDKEPDAPCGAKTPNLSSDTTTTDFHVDGDFISLYAGHPQFTWLYRASVQEVSEGNWTQLFPIVQQSGLGDFCSTQVKAPKEWVGKKGVVGVAGIGGDGTLFQCAIVNFVEGTNANMPSACKNSTGVTAAYTSDADLTKLVGDHVETSPSASGTGAAPAPTTTDKTKNAGVVVRGGGGLAALGAAVVAGVMML</sequence>
<dbReference type="GO" id="GO:0005886">
    <property type="term" value="C:plasma membrane"/>
    <property type="evidence" value="ECO:0007669"/>
    <property type="project" value="UniProtKB-SubCell"/>
</dbReference>
<proteinExistence type="predicted"/>
<evidence type="ECO:0000313" key="12">
    <source>
        <dbReference type="Proteomes" id="UP000001805"/>
    </source>
</evidence>
<evidence type="ECO:0000256" key="9">
    <source>
        <dbReference type="SAM" id="SignalP"/>
    </source>
</evidence>
<keyword evidence="12" id="KW-1185">Reference proteome</keyword>
<dbReference type="CDD" id="cd21176">
    <property type="entry name" value="LPMO_auxiliary-like"/>
    <property type="match status" value="1"/>
</dbReference>
<keyword evidence="7" id="KW-0449">Lipoprotein</keyword>
<comment type="subcellular location">
    <subcellularLocation>
        <location evidence="1">Cell membrane</location>
        <topology evidence="1">Lipid-anchor</topology>
        <topology evidence="1">GPI-anchor</topology>
    </subcellularLocation>
</comment>
<dbReference type="Proteomes" id="UP000001805">
    <property type="component" value="Chromosome 3, Linkage Group III"/>
</dbReference>
<evidence type="ECO:0000256" key="6">
    <source>
        <dbReference type="ARBA" id="ARBA00023180"/>
    </source>
</evidence>
<dbReference type="GeneID" id="3875446"/>
<dbReference type="AlphaFoldDB" id="Q7S3P4"/>
<evidence type="ECO:0000256" key="2">
    <source>
        <dbReference type="ARBA" id="ARBA00022475"/>
    </source>
</evidence>
<dbReference type="InterPro" id="IPR046530">
    <property type="entry name" value="BIM1-like_dom"/>
</dbReference>
<accession>Q7S3P4</accession>
<feature type="region of interest" description="Disordered" evidence="8">
    <location>
        <begin position="181"/>
        <end position="205"/>
    </location>
</feature>
<dbReference type="EMBL" id="CM002238">
    <property type="protein sequence ID" value="EAA30047.1"/>
    <property type="molecule type" value="Genomic_DNA"/>
</dbReference>
<evidence type="ECO:0000256" key="5">
    <source>
        <dbReference type="ARBA" id="ARBA00023136"/>
    </source>
</evidence>
<name>Q7S3P4_NEUCR</name>
<feature type="chain" id="PRO_5004291012" description="Copper acquisition factor BIM1-like domain-containing protein" evidence="9">
    <location>
        <begin position="21"/>
        <end position="229"/>
    </location>
</feature>
<gene>
    <name evidence="11" type="ORF">NCU08193</name>
</gene>
<dbReference type="SMR" id="Q7S3P4"/>
<dbReference type="PANTHER" id="PTHR34992">
    <property type="entry name" value="HYPHAL ANASTAMOSIS-7 PROTEIN"/>
    <property type="match status" value="1"/>
</dbReference>
<feature type="signal peptide" evidence="9">
    <location>
        <begin position="1"/>
        <end position="20"/>
    </location>
</feature>
<evidence type="ECO:0000256" key="4">
    <source>
        <dbReference type="ARBA" id="ARBA00022729"/>
    </source>
</evidence>
<evidence type="ECO:0000256" key="1">
    <source>
        <dbReference type="ARBA" id="ARBA00004609"/>
    </source>
</evidence>
<dbReference type="RefSeq" id="XP_959283.1">
    <property type="nucleotide sequence ID" value="XM_954190.2"/>
</dbReference>
<protein>
    <recommendedName>
        <fullName evidence="10">Copper acquisition factor BIM1-like domain-containing protein</fullName>
    </recommendedName>
</protein>
<dbReference type="OrthoDB" id="2146436at2759"/>
<evidence type="ECO:0000313" key="11">
    <source>
        <dbReference type="EMBL" id="EAA30047.1"/>
    </source>
</evidence>
<evidence type="ECO:0000256" key="8">
    <source>
        <dbReference type="SAM" id="MobiDB-lite"/>
    </source>
</evidence>
<keyword evidence="3" id="KW-0336">GPI-anchor</keyword>
<dbReference type="KEGG" id="ncr:NCU08193"/>
<evidence type="ECO:0000259" key="10">
    <source>
        <dbReference type="Pfam" id="PF20238"/>
    </source>
</evidence>
<dbReference type="InterPro" id="IPR046936">
    <property type="entry name" value="BIM1-like"/>
</dbReference>
<dbReference type="VEuPathDB" id="FungiDB:NCU08193"/>
<dbReference type="GO" id="GO:0098552">
    <property type="term" value="C:side of membrane"/>
    <property type="evidence" value="ECO:0007669"/>
    <property type="project" value="UniProtKB-KW"/>
</dbReference>
<reference evidence="11 12" key="1">
    <citation type="journal article" date="2003" name="Nature">
        <title>The genome sequence of the filamentous fungus Neurospora crassa.</title>
        <authorList>
            <person name="Galagan J.E."/>
            <person name="Calvo S.E."/>
            <person name="Borkovich K.A."/>
            <person name="Selker E.U."/>
            <person name="Read N.D."/>
            <person name="Jaffe D."/>
            <person name="FitzHugh W."/>
            <person name="Ma L.J."/>
            <person name="Smirnov S."/>
            <person name="Purcell S."/>
            <person name="Rehman B."/>
            <person name="Elkins T."/>
            <person name="Engels R."/>
            <person name="Wang S."/>
            <person name="Nielsen C.B."/>
            <person name="Butler J."/>
            <person name="Endrizzi M."/>
            <person name="Qui D."/>
            <person name="Ianakiev P."/>
            <person name="Bell-Pedersen D."/>
            <person name="Nelson M.A."/>
            <person name="Werner-Washburne M."/>
            <person name="Selitrennikoff C.P."/>
            <person name="Kinsey J.A."/>
            <person name="Braun E.L."/>
            <person name="Zelter A."/>
            <person name="Schulte U."/>
            <person name="Kothe G.O."/>
            <person name="Jedd G."/>
            <person name="Mewes W."/>
            <person name="Staben C."/>
            <person name="Marcotte E."/>
            <person name="Greenberg D."/>
            <person name="Roy A."/>
            <person name="Foley K."/>
            <person name="Naylor J."/>
            <person name="Stange-Thomann N."/>
            <person name="Barrett R."/>
            <person name="Gnerre S."/>
            <person name="Kamal M."/>
            <person name="Kamvysselis M."/>
            <person name="Mauceli E."/>
            <person name="Bielke C."/>
            <person name="Rudd S."/>
            <person name="Frishman D."/>
            <person name="Krystofova S."/>
            <person name="Rasmussen C."/>
            <person name="Metzenberg R.L."/>
            <person name="Perkins D.D."/>
            <person name="Kroken S."/>
            <person name="Cogoni C."/>
            <person name="Macino G."/>
            <person name="Catcheside D."/>
            <person name="Li W."/>
            <person name="Pratt R.J."/>
            <person name="Osmani S.A."/>
            <person name="DeSouza C.P."/>
            <person name="Glass L."/>
            <person name="Orbach M.J."/>
            <person name="Berglund J.A."/>
            <person name="Voelker R."/>
            <person name="Yarden O."/>
            <person name="Plamann M."/>
            <person name="Seiler S."/>
            <person name="Dunlap J."/>
            <person name="Radford A."/>
            <person name="Aramayo R."/>
            <person name="Natvig D.O."/>
            <person name="Alex L.A."/>
            <person name="Mannhaupt G."/>
            <person name="Ebbole D.J."/>
            <person name="Freitag M."/>
            <person name="Paulsen I."/>
            <person name="Sachs M.S."/>
            <person name="Lander E.S."/>
            <person name="Nusbaum C."/>
            <person name="Birren B."/>
        </authorList>
    </citation>
    <scope>NUCLEOTIDE SEQUENCE [LARGE SCALE GENOMIC DNA]</scope>
    <source>
        <strain evidence="12">ATCC 24698 / 74-OR23-1A / CBS 708.71 / DSM 1257 / FGSC 987</strain>
    </source>
</reference>
<evidence type="ECO:0000256" key="7">
    <source>
        <dbReference type="ARBA" id="ARBA00023288"/>
    </source>
</evidence>
<dbReference type="InParanoid" id="Q7S3P4"/>
<feature type="compositionally biased region" description="Low complexity" evidence="8">
    <location>
        <begin position="183"/>
        <end position="199"/>
    </location>
</feature>
<keyword evidence="2" id="KW-1003">Cell membrane</keyword>
<organism evidence="11 12">
    <name type="scientific">Neurospora crassa (strain ATCC 24698 / 74-OR23-1A / CBS 708.71 / DSM 1257 / FGSC 987)</name>
    <dbReference type="NCBI Taxonomy" id="367110"/>
    <lineage>
        <taxon>Eukaryota</taxon>
        <taxon>Fungi</taxon>
        <taxon>Dikarya</taxon>
        <taxon>Ascomycota</taxon>
        <taxon>Pezizomycotina</taxon>
        <taxon>Sordariomycetes</taxon>
        <taxon>Sordariomycetidae</taxon>
        <taxon>Sordariales</taxon>
        <taxon>Sordariaceae</taxon>
        <taxon>Neurospora</taxon>
    </lineage>
</organism>
<dbReference type="OMA" id="QIFPIVQ"/>